<dbReference type="EMBL" id="CAJOBJ010044309">
    <property type="protein sequence ID" value="CAF4342362.1"/>
    <property type="molecule type" value="Genomic_DNA"/>
</dbReference>
<dbReference type="EMBL" id="CAJOBI010083854">
    <property type="protein sequence ID" value="CAF4509864.1"/>
    <property type="molecule type" value="Genomic_DNA"/>
</dbReference>
<dbReference type="Proteomes" id="UP000681967">
    <property type="component" value="Unassembled WGS sequence"/>
</dbReference>
<organism evidence="3 8">
    <name type="scientific">Rotaria magnacalcarata</name>
    <dbReference type="NCBI Taxonomy" id="392030"/>
    <lineage>
        <taxon>Eukaryota</taxon>
        <taxon>Metazoa</taxon>
        <taxon>Spiralia</taxon>
        <taxon>Gnathifera</taxon>
        <taxon>Rotifera</taxon>
        <taxon>Eurotatoria</taxon>
        <taxon>Bdelloidea</taxon>
        <taxon>Philodinida</taxon>
        <taxon>Philodinidae</taxon>
        <taxon>Rotaria</taxon>
    </lineage>
</organism>
<evidence type="ECO:0000313" key="7">
    <source>
        <dbReference type="EMBL" id="CAF4553542.1"/>
    </source>
</evidence>
<dbReference type="Proteomes" id="UP000681720">
    <property type="component" value="Unassembled WGS sequence"/>
</dbReference>
<gene>
    <name evidence="7" type="ORF">BYL167_LOCUS38215</name>
    <name evidence="3" type="ORF">CJN711_LOCUS29091</name>
    <name evidence="5" type="ORF">GIL414_LOCUS27599</name>
    <name evidence="2" type="ORF">KQP761_LOCUS4166</name>
    <name evidence="4" type="ORF">MBJ925_LOCUS14139</name>
    <name evidence="6" type="ORF">SMN809_LOCUS35310</name>
</gene>
<dbReference type="OrthoDB" id="10025672at2759"/>
<dbReference type="Proteomes" id="UP000676336">
    <property type="component" value="Unassembled WGS sequence"/>
</dbReference>
<evidence type="ECO:0000313" key="5">
    <source>
        <dbReference type="EMBL" id="CAF4342362.1"/>
    </source>
</evidence>
<keyword evidence="1" id="KW-0472">Membrane</keyword>
<dbReference type="EMBL" id="CAJNOV010013767">
    <property type="protein sequence ID" value="CAF1531814.1"/>
    <property type="molecule type" value="Genomic_DNA"/>
</dbReference>
<dbReference type="Proteomes" id="UP000663834">
    <property type="component" value="Unassembled WGS sequence"/>
</dbReference>
<proteinExistence type="predicted"/>
<evidence type="ECO:0000313" key="8">
    <source>
        <dbReference type="Proteomes" id="UP000663855"/>
    </source>
</evidence>
<evidence type="ECO:0000313" key="6">
    <source>
        <dbReference type="EMBL" id="CAF4509864.1"/>
    </source>
</evidence>
<dbReference type="Proteomes" id="UP000663855">
    <property type="component" value="Unassembled WGS sequence"/>
</dbReference>
<dbReference type="EMBL" id="CAJOBH010088606">
    <property type="protein sequence ID" value="CAF4553542.1"/>
    <property type="molecule type" value="Genomic_DNA"/>
</dbReference>
<dbReference type="Proteomes" id="UP000663824">
    <property type="component" value="Unassembled WGS sequence"/>
</dbReference>
<evidence type="ECO:0000256" key="1">
    <source>
        <dbReference type="SAM" id="Phobius"/>
    </source>
</evidence>
<keyword evidence="1" id="KW-1133">Transmembrane helix</keyword>
<evidence type="ECO:0000313" key="4">
    <source>
        <dbReference type="EMBL" id="CAF2056673.1"/>
    </source>
</evidence>
<dbReference type="EMBL" id="CAJNOW010000658">
    <property type="protein sequence ID" value="CAF1288787.1"/>
    <property type="molecule type" value="Genomic_DNA"/>
</dbReference>
<dbReference type="EMBL" id="CAJNRE010006565">
    <property type="protein sequence ID" value="CAF2056673.1"/>
    <property type="molecule type" value="Genomic_DNA"/>
</dbReference>
<dbReference type="AlphaFoldDB" id="A0A815VFU8"/>
<name>A0A815VFU8_9BILA</name>
<reference evidence="3" key="1">
    <citation type="submission" date="2021-02" db="EMBL/GenBank/DDBJ databases">
        <authorList>
            <person name="Nowell W R."/>
        </authorList>
    </citation>
    <scope>NUCLEOTIDE SEQUENCE</scope>
</reference>
<comment type="caution">
    <text evidence="3">The sequence shown here is derived from an EMBL/GenBank/DDBJ whole genome shotgun (WGS) entry which is preliminary data.</text>
</comment>
<keyword evidence="1" id="KW-0812">Transmembrane</keyword>
<evidence type="ECO:0000313" key="2">
    <source>
        <dbReference type="EMBL" id="CAF1288787.1"/>
    </source>
</evidence>
<sequence length="307" mass="35060">METIMMASLQKALHFLLINAFKSVRTTLPVILSMSLAFVVIFSSYKYILSRDSFELPDENDNHLTVTNSIDFTSIPVCVLVRVNRWHISYLPVLALAVFHAGIENITMYAVNIDKHVDNRELFRIIGVINKVVNKASYISYLEVGSPIENDYGFTLTDRALTFLYDRHEQYPSMCEYVILTNGDNLYSRNLGRGILPHMHAKRDVIAWDFVSRNVHSLPIRTNKIRKSENPKIFDDGTAKCHSVTLQVAEIDLGAAAYRLQFLQKHRLHLRYANGSYSSESDGYFAQTAASLTKSSVILRQTYFIHQ</sequence>
<evidence type="ECO:0000313" key="3">
    <source>
        <dbReference type="EMBL" id="CAF1531814.1"/>
    </source>
</evidence>
<accession>A0A815VFU8</accession>
<feature type="transmembrane region" description="Helical" evidence="1">
    <location>
        <begin position="28"/>
        <end position="48"/>
    </location>
</feature>
<protein>
    <submittedName>
        <fullName evidence="3">Uncharacterized protein</fullName>
    </submittedName>
</protein>